<dbReference type="InterPro" id="IPR023214">
    <property type="entry name" value="HAD_sf"/>
</dbReference>
<evidence type="ECO:0000313" key="2">
    <source>
        <dbReference type="EMBL" id="QEL14912.1"/>
    </source>
</evidence>
<gene>
    <name evidence="2" type="ORF">PX52LOC_01813</name>
</gene>
<reference evidence="3" key="1">
    <citation type="submission" date="2019-08" db="EMBL/GenBank/DDBJ databases">
        <title>Limnoglobus roseus gen. nov., sp. nov., a novel freshwater planctomycete with a giant genome from the family Gemmataceae.</title>
        <authorList>
            <person name="Kulichevskaya I.S."/>
            <person name="Naumoff D.G."/>
            <person name="Miroshnikov K."/>
            <person name="Ivanova A."/>
            <person name="Philippov D.A."/>
            <person name="Hakobyan A."/>
            <person name="Rijpstra I.C."/>
            <person name="Sinninghe Damste J.S."/>
            <person name="Liesack W."/>
            <person name="Dedysh S.N."/>
        </authorList>
    </citation>
    <scope>NUCLEOTIDE SEQUENCE [LARGE SCALE GENOMIC DNA]</scope>
    <source>
        <strain evidence="3">PX52</strain>
    </source>
</reference>
<dbReference type="GO" id="GO:0008967">
    <property type="term" value="F:phosphoglycolate phosphatase activity"/>
    <property type="evidence" value="ECO:0007669"/>
    <property type="project" value="TreeGrafter"/>
</dbReference>
<dbReference type="EMBL" id="CP042425">
    <property type="protein sequence ID" value="QEL14912.1"/>
    <property type="molecule type" value="Genomic_DNA"/>
</dbReference>
<evidence type="ECO:0000313" key="3">
    <source>
        <dbReference type="Proteomes" id="UP000324974"/>
    </source>
</evidence>
<dbReference type="InterPro" id="IPR036412">
    <property type="entry name" value="HAD-like_sf"/>
</dbReference>
<proteinExistence type="predicted"/>
<keyword evidence="3" id="KW-1185">Reference proteome</keyword>
<dbReference type="Pfam" id="PF13419">
    <property type="entry name" value="HAD_2"/>
    <property type="match status" value="1"/>
</dbReference>
<dbReference type="SFLD" id="SFLDG01129">
    <property type="entry name" value="C1.5:_HAD__Beta-PGM__Phosphata"/>
    <property type="match status" value="1"/>
</dbReference>
<dbReference type="Gene3D" id="1.10.150.240">
    <property type="entry name" value="Putative phosphatase, domain 2"/>
    <property type="match status" value="1"/>
</dbReference>
<dbReference type="SUPFAM" id="SSF56784">
    <property type="entry name" value="HAD-like"/>
    <property type="match status" value="1"/>
</dbReference>
<dbReference type="InterPro" id="IPR050155">
    <property type="entry name" value="HAD-like_hydrolase_sf"/>
</dbReference>
<organism evidence="2 3">
    <name type="scientific">Limnoglobus roseus</name>
    <dbReference type="NCBI Taxonomy" id="2598579"/>
    <lineage>
        <taxon>Bacteria</taxon>
        <taxon>Pseudomonadati</taxon>
        <taxon>Planctomycetota</taxon>
        <taxon>Planctomycetia</taxon>
        <taxon>Gemmatales</taxon>
        <taxon>Gemmataceae</taxon>
        <taxon>Limnoglobus</taxon>
    </lineage>
</organism>
<dbReference type="SFLD" id="SFLDS00003">
    <property type="entry name" value="Haloacid_Dehalogenase"/>
    <property type="match status" value="1"/>
</dbReference>
<evidence type="ECO:0000256" key="1">
    <source>
        <dbReference type="SAM" id="MobiDB-lite"/>
    </source>
</evidence>
<dbReference type="KEGG" id="lrs:PX52LOC_01813"/>
<dbReference type="GO" id="GO:0005829">
    <property type="term" value="C:cytosol"/>
    <property type="evidence" value="ECO:0007669"/>
    <property type="project" value="TreeGrafter"/>
</dbReference>
<feature type="region of interest" description="Disordered" evidence="1">
    <location>
        <begin position="1"/>
        <end position="21"/>
    </location>
</feature>
<dbReference type="PANTHER" id="PTHR43434:SF13">
    <property type="entry name" value="PHOSPHOGLYCOLATE PHOSPHATASE"/>
    <property type="match status" value="1"/>
</dbReference>
<dbReference type="AlphaFoldDB" id="A0A5C1AAS0"/>
<dbReference type="InterPro" id="IPR006439">
    <property type="entry name" value="HAD-SF_hydro_IA"/>
</dbReference>
<dbReference type="NCBIfam" id="TIGR01549">
    <property type="entry name" value="HAD-SF-IA-v1"/>
    <property type="match status" value="1"/>
</dbReference>
<dbReference type="PANTHER" id="PTHR43434">
    <property type="entry name" value="PHOSPHOGLYCOLATE PHOSPHATASE"/>
    <property type="match status" value="1"/>
</dbReference>
<name>A0A5C1AAS0_9BACT</name>
<dbReference type="Proteomes" id="UP000324974">
    <property type="component" value="Chromosome"/>
</dbReference>
<dbReference type="Gene3D" id="3.40.50.1000">
    <property type="entry name" value="HAD superfamily/HAD-like"/>
    <property type="match status" value="1"/>
</dbReference>
<sequence length="238" mass="26350">MAGEKSVHDERGSFEAENEKRGGQSMTYRHVVFDFDGTLADSLASLIAAFRHVAPQFRLNPSLDLATARHMPTRELFKQLGVSFWKLPRLVRALQAETAKDAGQLKLFAGVPEMLTVLADRGCRLGILSSNWEDAIRACLRANGIEDRFAFIVGYPRLFGKAKALRRILRREAIPRESLLYVGDELRDVEAARRAKVASAAVTWGFNAEALLVQGNPTFLVRTPAELVAAIEPTTEAD</sequence>
<accession>A0A5C1AAS0</accession>
<dbReference type="InterPro" id="IPR041492">
    <property type="entry name" value="HAD_2"/>
</dbReference>
<dbReference type="GO" id="GO:0006281">
    <property type="term" value="P:DNA repair"/>
    <property type="evidence" value="ECO:0007669"/>
    <property type="project" value="TreeGrafter"/>
</dbReference>
<dbReference type="InterPro" id="IPR023198">
    <property type="entry name" value="PGP-like_dom2"/>
</dbReference>
<protein>
    <submittedName>
        <fullName evidence="2">Phosphoglycolate phosphatase</fullName>
    </submittedName>
</protein>